<dbReference type="STRING" id="97972.A0A2V1DLR4"/>
<evidence type="ECO:0000313" key="4">
    <source>
        <dbReference type="Proteomes" id="UP000244855"/>
    </source>
</evidence>
<feature type="domain" description="DUF4246" evidence="1">
    <location>
        <begin position="151"/>
        <end position="608"/>
    </location>
</feature>
<evidence type="ECO:0000259" key="1">
    <source>
        <dbReference type="Pfam" id="PF14033"/>
    </source>
</evidence>
<organism evidence="3 4">
    <name type="scientific">Periconia macrospinosa</name>
    <dbReference type="NCBI Taxonomy" id="97972"/>
    <lineage>
        <taxon>Eukaryota</taxon>
        <taxon>Fungi</taxon>
        <taxon>Dikarya</taxon>
        <taxon>Ascomycota</taxon>
        <taxon>Pezizomycotina</taxon>
        <taxon>Dothideomycetes</taxon>
        <taxon>Pleosporomycetidae</taxon>
        <taxon>Pleosporales</taxon>
        <taxon>Massarineae</taxon>
        <taxon>Periconiaceae</taxon>
        <taxon>Periconia</taxon>
    </lineage>
</organism>
<dbReference type="Pfam" id="PF21666">
    <property type="entry name" value="DUF4246_N"/>
    <property type="match status" value="1"/>
</dbReference>
<dbReference type="PANTHER" id="PTHR33119">
    <property type="entry name" value="IFI3P"/>
    <property type="match status" value="1"/>
</dbReference>
<dbReference type="InterPro" id="IPR049192">
    <property type="entry name" value="DUF4246_C"/>
</dbReference>
<reference evidence="3 4" key="1">
    <citation type="journal article" date="2018" name="Sci. Rep.">
        <title>Comparative genomics provides insights into the lifestyle and reveals functional heterogeneity of dark septate endophytic fungi.</title>
        <authorList>
            <person name="Knapp D.G."/>
            <person name="Nemeth J.B."/>
            <person name="Barry K."/>
            <person name="Hainaut M."/>
            <person name="Henrissat B."/>
            <person name="Johnson J."/>
            <person name="Kuo A."/>
            <person name="Lim J.H.P."/>
            <person name="Lipzen A."/>
            <person name="Nolan M."/>
            <person name="Ohm R.A."/>
            <person name="Tamas L."/>
            <person name="Grigoriev I.V."/>
            <person name="Spatafora J.W."/>
            <person name="Nagy L.G."/>
            <person name="Kovacs G.M."/>
        </authorList>
    </citation>
    <scope>NUCLEOTIDE SEQUENCE [LARGE SCALE GENOMIC DNA]</scope>
    <source>
        <strain evidence="3 4">DSE2036</strain>
    </source>
</reference>
<proteinExistence type="predicted"/>
<dbReference type="EMBL" id="KZ805399">
    <property type="protein sequence ID" value="PVH99122.1"/>
    <property type="molecule type" value="Genomic_DNA"/>
</dbReference>
<dbReference type="AlphaFoldDB" id="A0A2V1DLR4"/>
<protein>
    <submittedName>
        <fullName evidence="3">Uncharacterized protein</fullName>
    </submittedName>
</protein>
<dbReference type="InterPro" id="IPR049207">
    <property type="entry name" value="DUF4246_N"/>
</dbReference>
<accession>A0A2V1DLR4</accession>
<dbReference type="Pfam" id="PF14033">
    <property type="entry name" value="DUF4246"/>
    <property type="match status" value="1"/>
</dbReference>
<name>A0A2V1DLR4_9PLEO</name>
<dbReference type="OrthoDB" id="415532at2759"/>
<evidence type="ECO:0000313" key="3">
    <source>
        <dbReference type="EMBL" id="PVH99122.1"/>
    </source>
</evidence>
<gene>
    <name evidence="3" type="ORF">DM02DRAFT_565225</name>
</gene>
<dbReference type="InterPro" id="IPR025340">
    <property type="entry name" value="DUF4246"/>
</dbReference>
<dbReference type="PANTHER" id="PTHR33119:SF1">
    <property type="entry name" value="FE2OG DIOXYGENASE DOMAIN-CONTAINING PROTEIN"/>
    <property type="match status" value="1"/>
</dbReference>
<evidence type="ECO:0000259" key="2">
    <source>
        <dbReference type="Pfam" id="PF21666"/>
    </source>
</evidence>
<keyword evidence="4" id="KW-1185">Reference proteome</keyword>
<dbReference type="Proteomes" id="UP000244855">
    <property type="component" value="Unassembled WGS sequence"/>
</dbReference>
<sequence>MRALGISVIRTAPRIHRGFLLRLSTIPTRKSSTSANTQPSKRLYPGLGYDVRAAPQYDREPYYPIGSHPNAFNTDSELLPVRELAMMSIMDKLTDKPDWHKKIFNDSIVDKWRKEALAIPNCQYWKLADSGEYALYNDIVVEPEGIMDSDSFDYCVQELRAKASYFEKTGLIPTLDAAATVVKSDCLVAPELQKSLQQSFEKLKNEQAAQPDWHPGSNDTVQDLVHPSMYPLVYNRSMVLRDELVGVEDAIEWAGKGELIVNHAVEKTEEPFHLSNWDIGGLELHPELWSDKYQWLPSNLTFREDGTVKFTSYINNLHPTRHKEIYRTIEKLIDTALPAWEQCLIPTGALEGSQLPKKAGGPGRTKGRFGYFEDPDDANPKNWIITDPEIHKSIDKYTDSKGERWDSVYDDDSRAIDRRARIPPPPPFQEINYTPNDRLRLAKRFAKSGLQVIVKMASIELTPDKPSFSGGNWHIEGQMNELIAATALYYTSSTNITPSNLSFRMQTDPSLNNNIVVGQDAYHWMGSIYGAYFGCDGSSCLQNYGHVETKQGRLLAFPNMFQHCVSPFEIVDKENPGSRSFVALWLVDPHRRILSTANVPPLRMDWMEGCLEEGEGMDGADGVRPMTVEEAREHRGKLMKERTNSRKVAEDGWLGNTYHFCEH</sequence>
<feature type="domain" description="DUF4246" evidence="2">
    <location>
        <begin position="44"/>
        <end position="115"/>
    </location>
</feature>